<dbReference type="Pfam" id="PF00071">
    <property type="entry name" value="Ras"/>
    <property type="match status" value="1"/>
</dbReference>
<keyword evidence="2" id="KW-0342">GTP-binding</keyword>
<dbReference type="PANTHER" id="PTHR24072">
    <property type="entry name" value="RHO FAMILY GTPASE"/>
    <property type="match status" value="1"/>
</dbReference>
<keyword evidence="6" id="KW-1185">Reference proteome</keyword>
<dbReference type="PROSITE" id="PS51421">
    <property type="entry name" value="RAS"/>
    <property type="match status" value="1"/>
</dbReference>
<dbReference type="SMART" id="SM00175">
    <property type="entry name" value="RAB"/>
    <property type="match status" value="1"/>
</dbReference>
<gene>
    <name evidence="3" type="ORF">GPU96_03g05750</name>
    <name evidence="4" type="ORF">PFJ87_03g01700</name>
</gene>
<dbReference type="PROSITE" id="PS51420">
    <property type="entry name" value="RHO"/>
    <property type="match status" value="1"/>
</dbReference>
<dbReference type="AlphaFoldDB" id="A0A9Q9C2F8"/>
<dbReference type="GO" id="GO:0005525">
    <property type="term" value="F:GTP binding"/>
    <property type="evidence" value="ECO:0007669"/>
    <property type="project" value="UniProtKB-KW"/>
</dbReference>
<accession>A0A9Q9C2F8</accession>
<evidence type="ECO:0000313" key="5">
    <source>
        <dbReference type="Proteomes" id="UP001059546"/>
    </source>
</evidence>
<dbReference type="SMART" id="SM00174">
    <property type="entry name" value="RHO"/>
    <property type="match status" value="1"/>
</dbReference>
<evidence type="ECO:0000256" key="1">
    <source>
        <dbReference type="ARBA" id="ARBA00022741"/>
    </source>
</evidence>
<dbReference type="PROSITE" id="PS51419">
    <property type="entry name" value="RAB"/>
    <property type="match status" value="1"/>
</dbReference>
<dbReference type="InterPro" id="IPR005225">
    <property type="entry name" value="Small_GTP-bd"/>
</dbReference>
<dbReference type="SMART" id="SM00173">
    <property type="entry name" value="RAS"/>
    <property type="match status" value="1"/>
</dbReference>
<reference evidence="3" key="1">
    <citation type="submission" date="2021-05" db="EMBL/GenBank/DDBJ databases">
        <title>Encephalitozoon hellem ATCC 50604 Complete Genome.</title>
        <authorList>
            <person name="Mascarenhas dos Santos A.C."/>
            <person name="Julian A.T."/>
            <person name="Pombert J.-F."/>
        </authorList>
    </citation>
    <scope>NUCLEOTIDE SEQUENCE</scope>
    <source>
        <strain evidence="3">ATCC 50604</strain>
    </source>
</reference>
<dbReference type="Proteomes" id="UP001217963">
    <property type="component" value="Chromosome III"/>
</dbReference>
<dbReference type="Proteomes" id="UP001059546">
    <property type="component" value="Chromosome III"/>
</dbReference>
<dbReference type="NCBIfam" id="TIGR00231">
    <property type="entry name" value="small_GTP"/>
    <property type="match status" value="1"/>
</dbReference>
<dbReference type="PRINTS" id="PR00449">
    <property type="entry name" value="RASTRNSFRMNG"/>
</dbReference>
<keyword evidence="1" id="KW-0547">Nucleotide-binding</keyword>
<name>A0A9Q9C2F8_ENCHE</name>
<reference evidence="4 6" key="2">
    <citation type="submission" date="2023-02" db="EMBL/GenBank/DDBJ databases">
        <title>Encephalitozoon hellem ATCC 50451 complete genome.</title>
        <authorList>
            <person name="Mascarenhas dos Santos A.C."/>
            <person name="Julian A.T."/>
            <person name="Pombert J.-F."/>
        </authorList>
    </citation>
    <scope>NUCLEOTIDE SEQUENCE [LARGE SCALE GENOMIC DNA]</scope>
    <source>
        <strain evidence="4 6">ATCC 50451</strain>
    </source>
</reference>
<dbReference type="OrthoDB" id="8830751at2759"/>
<evidence type="ECO:0000313" key="6">
    <source>
        <dbReference type="Proteomes" id="UP001217963"/>
    </source>
</evidence>
<dbReference type="InterPro" id="IPR001806">
    <property type="entry name" value="Small_GTPase"/>
</dbReference>
<evidence type="ECO:0000313" key="3">
    <source>
        <dbReference type="EMBL" id="UTX42851.1"/>
    </source>
</evidence>
<dbReference type="GO" id="GO:0003924">
    <property type="term" value="F:GTPase activity"/>
    <property type="evidence" value="ECO:0007669"/>
    <property type="project" value="InterPro"/>
</dbReference>
<proteinExistence type="predicted"/>
<sequence length="179" mass="20250">METIKCVLVGDPLVGKSWLISTYITGKNPEGYIPTLFNNHSKVVNVGDKKYNMTLWDTAGSEEYNKLRSLSFQETDVFLICYAVNNILSFHNSKRWIEELAEYNVPMILCGTKCDIIDGNIVDKGLSTKLSKEYGLYGFIECSSVELINVKKVFDVALEAALKPKKSKFRSMWFCCKCG</sequence>
<protein>
    <submittedName>
        <fullName evidence="4">Rho GTPase</fullName>
    </submittedName>
    <submittedName>
        <fullName evidence="3">Transforming protein RhoA</fullName>
    </submittedName>
</protein>
<dbReference type="CDD" id="cd00157">
    <property type="entry name" value="Rho"/>
    <property type="match status" value="1"/>
</dbReference>
<dbReference type="InterPro" id="IPR027417">
    <property type="entry name" value="P-loop_NTPase"/>
</dbReference>
<evidence type="ECO:0000313" key="4">
    <source>
        <dbReference type="EMBL" id="WEL38310.1"/>
    </source>
</evidence>
<dbReference type="FunFam" id="3.40.50.300:FF:001447">
    <property type="entry name" value="Ras-related protein Rab-1B"/>
    <property type="match status" value="1"/>
</dbReference>
<evidence type="ECO:0000256" key="2">
    <source>
        <dbReference type="ARBA" id="ARBA00023134"/>
    </source>
</evidence>
<dbReference type="SUPFAM" id="SSF52540">
    <property type="entry name" value="P-loop containing nucleoside triphosphate hydrolases"/>
    <property type="match status" value="1"/>
</dbReference>
<dbReference type="Gene3D" id="3.40.50.300">
    <property type="entry name" value="P-loop containing nucleotide triphosphate hydrolases"/>
    <property type="match status" value="1"/>
</dbReference>
<organism evidence="3 5">
    <name type="scientific">Encephalitozoon hellem</name>
    <name type="common">Microsporidian parasite</name>
    <dbReference type="NCBI Taxonomy" id="27973"/>
    <lineage>
        <taxon>Eukaryota</taxon>
        <taxon>Fungi</taxon>
        <taxon>Fungi incertae sedis</taxon>
        <taxon>Microsporidia</taxon>
        <taxon>Unikaryonidae</taxon>
        <taxon>Encephalitozoon</taxon>
    </lineage>
</organism>
<dbReference type="EMBL" id="CP119064">
    <property type="protein sequence ID" value="WEL38310.1"/>
    <property type="molecule type" value="Genomic_DNA"/>
</dbReference>
<dbReference type="InterPro" id="IPR003578">
    <property type="entry name" value="Small_GTPase_Rho"/>
</dbReference>
<dbReference type="GO" id="GO:0007264">
    <property type="term" value="P:small GTPase-mediated signal transduction"/>
    <property type="evidence" value="ECO:0007669"/>
    <property type="project" value="InterPro"/>
</dbReference>
<dbReference type="EMBL" id="CP075149">
    <property type="protein sequence ID" value="UTX42851.1"/>
    <property type="molecule type" value="Genomic_DNA"/>
</dbReference>